<proteinExistence type="predicted"/>
<sequence>MLLVLAYSRQTDGRVDRRRDRERRRETSTGWWYS</sequence>
<accession>A0A7I8K232</accession>
<organism evidence="1 2">
    <name type="scientific">Spirodela intermedia</name>
    <name type="common">Intermediate duckweed</name>
    <dbReference type="NCBI Taxonomy" id="51605"/>
    <lineage>
        <taxon>Eukaryota</taxon>
        <taxon>Viridiplantae</taxon>
        <taxon>Streptophyta</taxon>
        <taxon>Embryophyta</taxon>
        <taxon>Tracheophyta</taxon>
        <taxon>Spermatophyta</taxon>
        <taxon>Magnoliopsida</taxon>
        <taxon>Liliopsida</taxon>
        <taxon>Araceae</taxon>
        <taxon>Lemnoideae</taxon>
        <taxon>Spirodela</taxon>
    </lineage>
</organism>
<keyword evidence="2" id="KW-1185">Reference proteome</keyword>
<dbReference type="AlphaFoldDB" id="A0A7I8K232"/>
<dbReference type="EMBL" id="LR746264">
    <property type="protein sequence ID" value="CAA7389619.1"/>
    <property type="molecule type" value="Genomic_DNA"/>
</dbReference>
<gene>
    <name evidence="1" type="ORF">SI8410_01001623</name>
</gene>
<name>A0A7I8K232_SPIIN</name>
<evidence type="ECO:0000313" key="1">
    <source>
        <dbReference type="EMBL" id="CAA7389619.1"/>
    </source>
</evidence>
<evidence type="ECO:0000313" key="2">
    <source>
        <dbReference type="Proteomes" id="UP000663760"/>
    </source>
</evidence>
<dbReference type="Proteomes" id="UP000663760">
    <property type="component" value="Chromosome 1"/>
</dbReference>
<reference evidence="1" key="1">
    <citation type="submission" date="2020-02" db="EMBL/GenBank/DDBJ databases">
        <authorList>
            <person name="Scholz U."/>
            <person name="Mascher M."/>
            <person name="Fiebig A."/>
        </authorList>
    </citation>
    <scope>NUCLEOTIDE SEQUENCE</scope>
</reference>
<protein>
    <submittedName>
        <fullName evidence="1">Uncharacterized protein</fullName>
    </submittedName>
</protein>